<dbReference type="Proteomes" id="UP000018468">
    <property type="component" value="Linkage group LG12"/>
</dbReference>
<evidence type="ECO:0000256" key="4">
    <source>
        <dbReference type="SAM" id="MobiDB-lite"/>
    </source>
</evidence>
<evidence type="ECO:0000256" key="3">
    <source>
        <dbReference type="ARBA" id="ARBA00022833"/>
    </source>
</evidence>
<dbReference type="InParanoid" id="W5MID5"/>
<dbReference type="PROSITE" id="PS00028">
    <property type="entry name" value="ZINC_FINGER_C2H2_1"/>
    <property type="match status" value="1"/>
</dbReference>
<evidence type="ECO:0000313" key="7">
    <source>
        <dbReference type="Proteomes" id="UP000018468"/>
    </source>
</evidence>
<feature type="domain" description="C2H2-type" evidence="5">
    <location>
        <begin position="59"/>
        <end position="81"/>
    </location>
</feature>
<feature type="compositionally biased region" description="Low complexity" evidence="4">
    <location>
        <begin position="891"/>
        <end position="907"/>
    </location>
</feature>
<dbReference type="SUPFAM" id="SSF57667">
    <property type="entry name" value="beta-beta-alpha zinc fingers"/>
    <property type="match status" value="1"/>
</dbReference>
<feature type="compositionally biased region" description="Basic and acidic residues" evidence="4">
    <location>
        <begin position="558"/>
        <end position="568"/>
    </location>
</feature>
<dbReference type="FunCoup" id="W5MID5">
    <property type="interactions" value="213"/>
</dbReference>
<dbReference type="PANTHER" id="PTHR17614:SF13">
    <property type="entry name" value="ZINC FINGER PROTEIN 804A"/>
    <property type="match status" value="1"/>
</dbReference>
<dbReference type="OMA" id="THEHWFH"/>
<keyword evidence="3" id="KW-0862">Zinc</keyword>
<protein>
    <submittedName>
        <fullName evidence="6">Zinc finger protein 804A</fullName>
    </submittedName>
</protein>
<feature type="compositionally biased region" description="Basic residues" evidence="4">
    <location>
        <begin position="600"/>
        <end position="609"/>
    </location>
</feature>
<feature type="compositionally biased region" description="Polar residues" evidence="4">
    <location>
        <begin position="663"/>
        <end position="677"/>
    </location>
</feature>
<accession>W5MID5</accession>
<proteinExistence type="predicted"/>
<reference evidence="6" key="3">
    <citation type="submission" date="2025-09" db="UniProtKB">
        <authorList>
            <consortium name="Ensembl"/>
        </authorList>
    </citation>
    <scope>IDENTIFICATION</scope>
</reference>
<dbReference type="OrthoDB" id="4822at2759"/>
<dbReference type="Bgee" id="ENSLOCG00000006742">
    <property type="expression patterns" value="Expressed in brain and 3 other cell types or tissues"/>
</dbReference>
<dbReference type="InterPro" id="IPR036236">
    <property type="entry name" value="Znf_C2H2_sf"/>
</dbReference>
<dbReference type="AlphaFoldDB" id="W5MID5"/>
<dbReference type="InterPro" id="IPR013087">
    <property type="entry name" value="Znf_C2H2_type"/>
</dbReference>
<feature type="compositionally biased region" description="Basic and acidic residues" evidence="4">
    <location>
        <begin position="936"/>
        <end position="950"/>
    </location>
</feature>
<dbReference type="eggNOG" id="ENOG502QQR4">
    <property type="taxonomic scope" value="Eukaryota"/>
</dbReference>
<sequence>MACYYIVISSTHLSNGHFRNIKGVFRGPLSKNGNKTLDYAEKEKTMAKALEDLKANFYCELCDKQYYKHQEFDNHINSYDHAHKQRLKELKHREFARNVASKSRKDEKKQEKALKRLHELAEQRKEVQCAPGSGPMFKSTTVAVEDSFKEMYNGTHSFGDGKTEHIKVIPPCGAGEVKDAPPVQLACQSEQFEGPHDSTTKKQGYGQKIGFSFSFPKKVSVKLESSAAVFCENAEEGSMKLSFRQKNRVVLSDCNIAGTPTAVKGQNNREEIHIADNQQENFSDKSATSQVQRPYDVSVTPNNTDPNSSLCTFLIYPEDTEISSSSELPTFPENISNKEIELTETLPDSIESSVREFQSETSEQLAERSKMGINISEENGTGVLSVSPLNGTEIPSLELHSSESTEKVTNRTDKNPCIFVKPNKPFSSVLSKDGTTILQWPSEMLTFTKTEPPLSYSCNPLHFDFKSSRYKAESESNKGKATESHAVKPAVKDPLTDDNSCVNTALRGTEKLSHCDKHSTKPSDGCGYNPMQKDIDFAKQNINFQEPGESLQINNNQSHERHSSIDTRQKKHKHSSKCSKNWKKSSDKSWKQDRQDYQTCKRRRRRKAMYHLNETQKARNKNDIDTEKYKHFPKQGKCIDGFNDQFGSDSSAEVEPLEESKQSHQNQEQNGSGSNKAMDTARMKTKAAGSINSTAGTETFFNESCTDHEVVLRSSEKNLYNPSTEQMNTTGRCTYCCDMACKEKPCIIHGRSDEVPLRCGEENNKQHTQFLKRRHGCQNELEEPCLKRRLCMTCTSLGKSSCALNRPGVYKQSRRRKRRRKIHAGNQSVCMESLSRNSAMETIESENGLTTVFPEVNGSSESSFNLLTDNFENNVIQEVVMYTECVSNSTPSQVVSSSNSDSTSPESLLVKQADQTESSSFVTERKNTSPNYNHNVRPEIRNEKSSEKTRFEKQSCKEVMQFRGQDLETVACSHSCQFRPNSHHQKCHQTFQCQDAKINYESVRSAQMTGSFPGSCQSLLLSSEDMEKHKTLHVQAHRQVFHAQRFPAMLKPILAAPPLPVSPPVLHPVHLPQPMSSASITIQHTIFQHHTAAMAAATCSFLQPQPQIVQQVFPLPRPPLPHLSLGAEMCPGSHHPFIPASQLPVVAPAALHPTSLTIHALPRSAVFSPMLPSHPAVIPLQSLF</sequence>
<dbReference type="STRING" id="7918.ENSLOCP00000008144"/>
<dbReference type="CTD" id="91752"/>
<dbReference type="InterPro" id="IPR052445">
    <property type="entry name" value="ZnF-G_patch_domain"/>
</dbReference>
<keyword evidence="1" id="KW-0479">Metal-binding</keyword>
<evidence type="ECO:0000256" key="2">
    <source>
        <dbReference type="ARBA" id="ARBA00022771"/>
    </source>
</evidence>
<dbReference type="KEGG" id="loc:102683672"/>
<dbReference type="EMBL" id="AHAT01020112">
    <property type="status" value="NOT_ANNOTATED_CDS"/>
    <property type="molecule type" value="Genomic_DNA"/>
</dbReference>
<evidence type="ECO:0000313" key="6">
    <source>
        <dbReference type="Ensembl" id="ENSLOCP00000008144.1"/>
    </source>
</evidence>
<feature type="region of interest" description="Disordered" evidence="4">
    <location>
        <begin position="891"/>
        <end position="950"/>
    </location>
</feature>
<feature type="compositionally biased region" description="Basic residues" evidence="4">
    <location>
        <begin position="569"/>
        <end position="583"/>
    </location>
</feature>
<dbReference type="PANTHER" id="PTHR17614">
    <property type="entry name" value="ZINC FINGER-CONTAINING"/>
    <property type="match status" value="1"/>
</dbReference>
<evidence type="ECO:0000259" key="5">
    <source>
        <dbReference type="PROSITE" id="PS00028"/>
    </source>
</evidence>
<keyword evidence="7" id="KW-1185">Reference proteome</keyword>
<evidence type="ECO:0000256" key="1">
    <source>
        <dbReference type="ARBA" id="ARBA00022723"/>
    </source>
</evidence>
<name>W5MID5_LEPOC</name>
<reference evidence="6" key="2">
    <citation type="submission" date="2025-08" db="UniProtKB">
        <authorList>
            <consortium name="Ensembl"/>
        </authorList>
    </citation>
    <scope>IDENTIFICATION</scope>
</reference>
<organism evidence="6 7">
    <name type="scientific">Lepisosteus oculatus</name>
    <name type="common">Spotted gar</name>
    <dbReference type="NCBI Taxonomy" id="7918"/>
    <lineage>
        <taxon>Eukaryota</taxon>
        <taxon>Metazoa</taxon>
        <taxon>Chordata</taxon>
        <taxon>Craniata</taxon>
        <taxon>Vertebrata</taxon>
        <taxon>Euteleostomi</taxon>
        <taxon>Actinopterygii</taxon>
        <taxon>Neopterygii</taxon>
        <taxon>Holostei</taxon>
        <taxon>Semionotiformes</taxon>
        <taxon>Lepisosteidae</taxon>
        <taxon>Lepisosteus</taxon>
    </lineage>
</organism>
<dbReference type="GeneTree" id="ENSGT00940000160909"/>
<reference evidence="7" key="1">
    <citation type="submission" date="2011-12" db="EMBL/GenBank/DDBJ databases">
        <title>The Draft Genome of Lepisosteus oculatus.</title>
        <authorList>
            <consortium name="The Broad Institute Genome Assembly &amp; Analysis Group"/>
            <consortium name="Computational R&amp;D Group"/>
            <consortium name="and Sequencing Platform"/>
            <person name="Di Palma F."/>
            <person name="Alfoldi J."/>
            <person name="Johnson J."/>
            <person name="Berlin A."/>
            <person name="Gnerre S."/>
            <person name="Jaffe D."/>
            <person name="MacCallum I."/>
            <person name="Young S."/>
            <person name="Walker B.J."/>
            <person name="Lander E.S."/>
            <person name="Lindblad-Toh K."/>
        </authorList>
    </citation>
    <scope>NUCLEOTIDE SEQUENCE [LARGE SCALE GENOMIC DNA]</scope>
</reference>
<dbReference type="Ensembl" id="ENSLOCT00000008154.1">
    <property type="protein sequence ID" value="ENSLOCP00000008144.1"/>
    <property type="gene ID" value="ENSLOCG00000006742.1"/>
</dbReference>
<feature type="compositionally biased region" description="Polar residues" evidence="4">
    <location>
        <begin position="913"/>
        <end position="934"/>
    </location>
</feature>
<feature type="compositionally biased region" description="Basic and acidic residues" evidence="4">
    <location>
        <begin position="584"/>
        <end position="596"/>
    </location>
</feature>
<dbReference type="GeneID" id="102683672"/>
<keyword evidence="2" id="KW-0863">Zinc-finger</keyword>
<feature type="region of interest" description="Disordered" evidence="4">
    <location>
        <begin position="550"/>
        <end position="622"/>
    </location>
</feature>
<dbReference type="GO" id="GO:0005634">
    <property type="term" value="C:nucleus"/>
    <property type="evidence" value="ECO:0000318"/>
    <property type="project" value="GO_Central"/>
</dbReference>
<dbReference type="EMBL" id="AHAT01020111">
    <property type="status" value="NOT_ANNOTATED_CDS"/>
    <property type="molecule type" value="Genomic_DNA"/>
</dbReference>
<feature type="region of interest" description="Disordered" evidence="4">
    <location>
        <begin position="640"/>
        <end position="682"/>
    </location>
</feature>
<dbReference type="GO" id="GO:0008270">
    <property type="term" value="F:zinc ion binding"/>
    <property type="evidence" value="ECO:0007669"/>
    <property type="project" value="UniProtKB-KW"/>
</dbReference>